<reference evidence="4" key="1">
    <citation type="submission" date="2017-06" db="EMBL/GenBank/DDBJ databases">
        <title>Genome analysis of Fimbriiglobus ruber SP5, the first member of the order Planctomycetales with confirmed chitinolytic capability.</title>
        <authorList>
            <person name="Ravin N.V."/>
            <person name="Rakitin A.L."/>
            <person name="Ivanova A.A."/>
            <person name="Beletsky A.V."/>
            <person name="Kulichevskaya I.S."/>
            <person name="Mardanov A.V."/>
            <person name="Dedysh S.N."/>
        </authorList>
    </citation>
    <scope>NUCLEOTIDE SEQUENCE [LARGE SCALE GENOMIC DNA]</scope>
    <source>
        <strain evidence="4">SP5</strain>
    </source>
</reference>
<accession>A0A225E050</accession>
<dbReference type="SUPFAM" id="SSF47413">
    <property type="entry name" value="lambda repressor-like DNA-binding domains"/>
    <property type="match status" value="1"/>
</dbReference>
<dbReference type="InterPro" id="IPR052345">
    <property type="entry name" value="Rad_response_metalloprotease"/>
</dbReference>
<name>A0A225E050_9BACT</name>
<evidence type="ECO:0000313" key="4">
    <source>
        <dbReference type="Proteomes" id="UP000214646"/>
    </source>
</evidence>
<dbReference type="EMBL" id="NIDE01000004">
    <property type="protein sequence ID" value="OWK43386.1"/>
    <property type="molecule type" value="Genomic_DNA"/>
</dbReference>
<comment type="caution">
    <text evidence="3">The sequence shown here is derived from an EMBL/GenBank/DDBJ whole genome shotgun (WGS) entry which is preliminary data.</text>
</comment>
<dbReference type="OrthoDB" id="9816277at2"/>
<proteinExistence type="inferred from homology"/>
<dbReference type="Proteomes" id="UP000214646">
    <property type="component" value="Unassembled WGS sequence"/>
</dbReference>
<feature type="domain" description="HTH cro/C1-type" evidence="2">
    <location>
        <begin position="15"/>
        <end position="69"/>
    </location>
</feature>
<dbReference type="Pfam" id="PF06114">
    <property type="entry name" value="Peptidase_M78"/>
    <property type="match status" value="1"/>
</dbReference>
<evidence type="ECO:0000313" key="3">
    <source>
        <dbReference type="EMBL" id="OWK43386.1"/>
    </source>
</evidence>
<dbReference type="CDD" id="cd00093">
    <property type="entry name" value="HTH_XRE"/>
    <property type="match status" value="1"/>
</dbReference>
<gene>
    <name evidence="3" type="ORF">FRUB_02985</name>
</gene>
<dbReference type="SMART" id="SM00530">
    <property type="entry name" value="HTH_XRE"/>
    <property type="match status" value="1"/>
</dbReference>
<dbReference type="InterPro" id="IPR010359">
    <property type="entry name" value="IrrE_HExxH"/>
</dbReference>
<comment type="similarity">
    <text evidence="1">Belongs to the short-chain fatty acyl-CoA assimilation regulator (ScfR) family.</text>
</comment>
<dbReference type="PANTHER" id="PTHR43236:SF1">
    <property type="entry name" value="BLL7220 PROTEIN"/>
    <property type="match status" value="1"/>
</dbReference>
<dbReference type="AlphaFoldDB" id="A0A225E050"/>
<dbReference type="PANTHER" id="PTHR43236">
    <property type="entry name" value="ANTITOXIN HIGA1"/>
    <property type="match status" value="1"/>
</dbReference>
<dbReference type="RefSeq" id="WP_088254232.1">
    <property type="nucleotide sequence ID" value="NZ_NIDE01000004.1"/>
</dbReference>
<dbReference type="PROSITE" id="PS50943">
    <property type="entry name" value="HTH_CROC1"/>
    <property type="match status" value="1"/>
</dbReference>
<evidence type="ECO:0000259" key="2">
    <source>
        <dbReference type="PROSITE" id="PS50943"/>
    </source>
</evidence>
<dbReference type="InterPro" id="IPR010982">
    <property type="entry name" value="Lambda_DNA-bd_dom_sf"/>
</dbReference>
<dbReference type="Gene3D" id="1.10.10.2910">
    <property type="match status" value="1"/>
</dbReference>
<dbReference type="Pfam" id="PF12844">
    <property type="entry name" value="HTH_19"/>
    <property type="match status" value="1"/>
</dbReference>
<dbReference type="Gene3D" id="1.10.260.40">
    <property type="entry name" value="lambda repressor-like DNA-binding domains"/>
    <property type="match status" value="1"/>
</dbReference>
<protein>
    <submittedName>
        <fullName evidence="3">Transcriptional regulator</fullName>
    </submittedName>
</protein>
<sequence>MMTNTVSPRVVGQRLAEARKTRGITQEVAAEHLGISRPTFIAIEKGERAAKSTEIIKLAELYGQPVNYFVRVAEPVTDFQPHFRAAMEKVKPAEADQLRQAINDFKMFVENYLLLERRMKAPMRLNYPQQVELNSRVKVVELAEDVANRERQRLGLGDQPIPNIRNLLEAEVGARIFFGRLPRMFAGMFIFVDGLGGCMLINSVHPPEKQRASIAHEYAHLIVDRHTAGIDYLTIAGRKPPNERFAESFAMNFLMPSSSVRFRFNEIVNATGNFQIADLVRLKHFYSVSMEAMALRLESLGLLQVGTWDVIQSKGLSVREAEKQLGLFSQVSPEPAYPERYKFLAVHAYERGELSEKELANFLRCDVWDARQVIREAMLTVEVDAEGHSRSMHADFETSLLADPS</sequence>
<dbReference type="GO" id="GO:0003677">
    <property type="term" value="F:DNA binding"/>
    <property type="evidence" value="ECO:0007669"/>
    <property type="project" value="InterPro"/>
</dbReference>
<dbReference type="InterPro" id="IPR001387">
    <property type="entry name" value="Cro/C1-type_HTH"/>
</dbReference>
<keyword evidence="4" id="KW-1185">Reference proteome</keyword>
<organism evidence="3 4">
    <name type="scientific">Fimbriiglobus ruber</name>
    <dbReference type="NCBI Taxonomy" id="1908690"/>
    <lineage>
        <taxon>Bacteria</taxon>
        <taxon>Pseudomonadati</taxon>
        <taxon>Planctomycetota</taxon>
        <taxon>Planctomycetia</taxon>
        <taxon>Gemmatales</taxon>
        <taxon>Gemmataceae</taxon>
        <taxon>Fimbriiglobus</taxon>
    </lineage>
</organism>
<evidence type="ECO:0000256" key="1">
    <source>
        <dbReference type="ARBA" id="ARBA00007227"/>
    </source>
</evidence>